<dbReference type="Pfam" id="PF20789">
    <property type="entry name" value="4HBT_3C"/>
    <property type="match status" value="1"/>
</dbReference>
<evidence type="ECO:0000313" key="7">
    <source>
        <dbReference type="EMBL" id="RCK54952.1"/>
    </source>
</evidence>
<dbReference type="SUPFAM" id="SSF54637">
    <property type="entry name" value="Thioesterase/thiol ester dehydrase-isomerase"/>
    <property type="match status" value="2"/>
</dbReference>
<dbReference type="Gene3D" id="2.40.160.210">
    <property type="entry name" value="Acyl-CoA thioesterase, double hotdog domain"/>
    <property type="match status" value="1"/>
</dbReference>
<gene>
    <name evidence="7" type="primary">ACOT8_3</name>
    <name evidence="6" type="synonym">ACOT8_1</name>
    <name evidence="6" type="ORF">Cantr_04087</name>
    <name evidence="7" type="ORF">Cantr_04095</name>
</gene>
<accession>A0A367XQB0</accession>
<dbReference type="CDD" id="cd03445">
    <property type="entry name" value="Thioesterase_II_repeat2"/>
    <property type="match status" value="1"/>
</dbReference>
<name>A0A367XQB0_9ASCO</name>
<comment type="caution">
    <text evidence="7">The sequence shown here is derived from an EMBL/GenBank/DDBJ whole genome shotgun (WGS) entry which is preliminary data.</text>
</comment>
<organism evidence="7 8">
    <name type="scientific">Candida viswanathii</name>
    <dbReference type="NCBI Taxonomy" id="5486"/>
    <lineage>
        <taxon>Eukaryota</taxon>
        <taxon>Fungi</taxon>
        <taxon>Dikarya</taxon>
        <taxon>Ascomycota</taxon>
        <taxon>Saccharomycotina</taxon>
        <taxon>Pichiomycetes</taxon>
        <taxon>Debaryomycetaceae</taxon>
        <taxon>Candida/Lodderomyces clade</taxon>
        <taxon>Candida</taxon>
    </lineage>
</organism>
<evidence type="ECO:0000256" key="1">
    <source>
        <dbReference type="ARBA" id="ARBA00006538"/>
    </source>
</evidence>
<protein>
    <submittedName>
        <fullName evidence="7">Acyl-coenzyme A thioesterase 8</fullName>
    </submittedName>
</protein>
<keyword evidence="2" id="KW-0378">Hydrolase</keyword>
<evidence type="ECO:0000313" key="6">
    <source>
        <dbReference type="EMBL" id="RCK54328.1"/>
    </source>
</evidence>
<feature type="domain" description="Acyl-CoA thioesterase-like N-terminal HotDog" evidence="4">
    <location>
        <begin position="37"/>
        <end position="117"/>
    </location>
</feature>
<dbReference type="InterPro" id="IPR049450">
    <property type="entry name" value="ACOT8-like_C"/>
</dbReference>
<dbReference type="STRING" id="5486.A0A367XQB0"/>
<evidence type="ECO:0000256" key="3">
    <source>
        <dbReference type="SAM" id="MobiDB-lite"/>
    </source>
</evidence>
<feature type="compositionally biased region" description="Acidic residues" evidence="3">
    <location>
        <begin position="146"/>
        <end position="160"/>
    </location>
</feature>
<dbReference type="CDD" id="cd03444">
    <property type="entry name" value="Thioesterase_II_repeat1"/>
    <property type="match status" value="1"/>
</dbReference>
<proteinExistence type="inferred from homology"/>
<evidence type="ECO:0000313" key="8">
    <source>
        <dbReference type="Proteomes" id="UP000253472"/>
    </source>
</evidence>
<dbReference type="InterPro" id="IPR003703">
    <property type="entry name" value="Acyl_CoA_thio"/>
</dbReference>
<dbReference type="InterPro" id="IPR049449">
    <property type="entry name" value="TesB_ACOT8-like_N"/>
</dbReference>
<evidence type="ECO:0000259" key="4">
    <source>
        <dbReference type="Pfam" id="PF13622"/>
    </source>
</evidence>
<dbReference type="OrthoDB" id="68328at2759"/>
<comment type="similarity">
    <text evidence="1">Belongs to the C/M/P thioester hydrolase family.</text>
</comment>
<evidence type="ECO:0000256" key="2">
    <source>
        <dbReference type="ARBA" id="ARBA00022801"/>
    </source>
</evidence>
<dbReference type="PANTHER" id="PTHR11066">
    <property type="entry name" value="ACYL-COA THIOESTERASE"/>
    <property type="match status" value="1"/>
</dbReference>
<keyword evidence="8" id="KW-1185">Reference proteome</keyword>
<dbReference type="EMBL" id="QLNQ01000030">
    <property type="protein sequence ID" value="RCK54952.1"/>
    <property type="molecule type" value="Genomic_DNA"/>
</dbReference>
<dbReference type="InterPro" id="IPR029069">
    <property type="entry name" value="HotDog_dom_sf"/>
</dbReference>
<dbReference type="GO" id="GO:0009062">
    <property type="term" value="P:fatty acid catabolic process"/>
    <property type="evidence" value="ECO:0007669"/>
    <property type="project" value="TreeGrafter"/>
</dbReference>
<dbReference type="GO" id="GO:0005782">
    <property type="term" value="C:peroxisomal matrix"/>
    <property type="evidence" value="ECO:0007669"/>
    <property type="project" value="UniProtKB-SubCell"/>
</dbReference>
<dbReference type="GO" id="GO:0006637">
    <property type="term" value="P:acyl-CoA metabolic process"/>
    <property type="evidence" value="ECO:0007669"/>
    <property type="project" value="InterPro"/>
</dbReference>
<dbReference type="PANTHER" id="PTHR11066:SF34">
    <property type="entry name" value="ACYL-COENZYME A THIOESTERASE 8"/>
    <property type="match status" value="1"/>
</dbReference>
<feature type="domain" description="Acyl-CoA thioesterase-like C-terminal" evidence="5">
    <location>
        <begin position="249"/>
        <end position="341"/>
    </location>
</feature>
<dbReference type="GO" id="GO:0047617">
    <property type="term" value="F:fatty acyl-CoA hydrolase activity"/>
    <property type="evidence" value="ECO:0007669"/>
    <property type="project" value="InterPro"/>
</dbReference>
<dbReference type="AlphaFoldDB" id="A0A367XQB0"/>
<dbReference type="EMBL" id="QLNQ01000030">
    <property type="protein sequence ID" value="RCK54328.1"/>
    <property type="molecule type" value="Genomic_DNA"/>
</dbReference>
<dbReference type="Proteomes" id="UP000253472">
    <property type="component" value="Unassembled WGS sequence"/>
</dbReference>
<dbReference type="Pfam" id="PF13622">
    <property type="entry name" value="4HBT_3"/>
    <property type="match status" value="1"/>
</dbReference>
<dbReference type="InterPro" id="IPR042171">
    <property type="entry name" value="Acyl-CoA_hotdog"/>
</dbReference>
<reference evidence="7 8" key="1">
    <citation type="submission" date="2018-06" db="EMBL/GenBank/DDBJ databases">
        <title>Whole genome sequencing of Candida tropicalis (genome annotated by CSBL at Korea University).</title>
        <authorList>
            <person name="Ahn J."/>
        </authorList>
    </citation>
    <scope>NUCLEOTIDE SEQUENCE [LARGE SCALE GENOMIC DNA]</scope>
    <source>
        <strain evidence="7 8">ATCC 20962</strain>
    </source>
</reference>
<evidence type="ECO:0000259" key="5">
    <source>
        <dbReference type="Pfam" id="PF20789"/>
    </source>
</evidence>
<sequence>MPTFNYKDGETIDVQKEFGVVETAPNKYVGVKPLVKPMPHVKGVFGGNLAGQALLVAMKSVGPDFSPHSLHSYFIRAGSDQTPVEWTVQAISDGNSFCNRFIKGVQNGQVIYIANVSLTKRNSAADAMKKYEEYHAQIRQKGKDGDADEEDEDDDDEDDNAPAKPFGFQTPSHKWIKDRDLDKLPVSDMESNLLLYYKLPPEFVSLKSSTEEELLPVSERRMGALAKWGIENEQGFNQPLTNLDKSFQYVGLANITDGLYLGTLNRILRIDDLTLDERATNYFSVSLDHVIYFHDDDFDVTKWMGFTFRCSRYSHNRVIFEGEIYSDKGVQVASIIQEGLVRFKDGYLKNAKL</sequence>
<feature type="region of interest" description="Disordered" evidence="3">
    <location>
        <begin position="138"/>
        <end position="169"/>
    </location>
</feature>